<dbReference type="PANTHER" id="PTHR19303">
    <property type="entry name" value="TRANSPOSON"/>
    <property type="match status" value="1"/>
</dbReference>
<accession>A0A8X6J727</accession>
<dbReference type="EMBL" id="BMAO01017058">
    <property type="protein sequence ID" value="GFR13043.1"/>
    <property type="molecule type" value="Genomic_DNA"/>
</dbReference>
<dbReference type="OrthoDB" id="6537882at2759"/>
<dbReference type="Proteomes" id="UP000887116">
    <property type="component" value="Unassembled WGS sequence"/>
</dbReference>
<dbReference type="InterPro" id="IPR004875">
    <property type="entry name" value="DDE_SF_endonuclease_dom"/>
</dbReference>
<reference evidence="2" key="1">
    <citation type="submission" date="2020-07" db="EMBL/GenBank/DDBJ databases">
        <title>Multicomponent nature underlies the extraordinary mechanical properties of spider dragline silk.</title>
        <authorList>
            <person name="Kono N."/>
            <person name="Nakamura H."/>
            <person name="Mori M."/>
            <person name="Yoshida Y."/>
            <person name="Ohtoshi R."/>
            <person name="Malay A.D."/>
            <person name="Moran D.A.P."/>
            <person name="Tomita M."/>
            <person name="Numata K."/>
            <person name="Arakawa K."/>
        </authorList>
    </citation>
    <scope>NUCLEOTIDE SEQUENCE</scope>
</reference>
<dbReference type="InterPro" id="IPR050863">
    <property type="entry name" value="CenT-Element_Derived"/>
</dbReference>
<evidence type="ECO:0000313" key="3">
    <source>
        <dbReference type="Proteomes" id="UP000887116"/>
    </source>
</evidence>
<dbReference type="PANTHER" id="PTHR19303:SF73">
    <property type="entry name" value="PROTEIN PDC2"/>
    <property type="match status" value="1"/>
</dbReference>
<organism evidence="2 3">
    <name type="scientific">Trichonephila clavata</name>
    <name type="common">Joro spider</name>
    <name type="synonym">Nephila clavata</name>
    <dbReference type="NCBI Taxonomy" id="2740835"/>
    <lineage>
        <taxon>Eukaryota</taxon>
        <taxon>Metazoa</taxon>
        <taxon>Ecdysozoa</taxon>
        <taxon>Arthropoda</taxon>
        <taxon>Chelicerata</taxon>
        <taxon>Arachnida</taxon>
        <taxon>Araneae</taxon>
        <taxon>Araneomorphae</taxon>
        <taxon>Entelegynae</taxon>
        <taxon>Araneoidea</taxon>
        <taxon>Nephilidae</taxon>
        <taxon>Trichonephila</taxon>
    </lineage>
</organism>
<dbReference type="GO" id="GO:0005634">
    <property type="term" value="C:nucleus"/>
    <property type="evidence" value="ECO:0007669"/>
    <property type="project" value="TreeGrafter"/>
</dbReference>
<sequence length="242" mass="27814">MPSRTYISKDEKNAAGFKVAKDRITLLLCSNASGDLVTKPMFIYRSLNPRSMKGCNKTNLPVYWRANKKAWMTKYLFKDWFYNCFDYLTKNYLTKKNMTFKVLILYDNAPSHSLDLSHPNVQIDFLPPNTTSVLQSQDQGIISTFKSYYIRKSFELILEKIDSTENTLSEVWKQFSILNCVEIVGSLLKELVEGDGFDEITINDNQELVIDEVEIDEADLITQISETLKNHNSSEVSSTDEP</sequence>
<dbReference type="GO" id="GO:0003677">
    <property type="term" value="F:DNA binding"/>
    <property type="evidence" value="ECO:0007669"/>
    <property type="project" value="TreeGrafter"/>
</dbReference>
<gene>
    <name evidence="2" type="primary">TIGD1</name>
    <name evidence="2" type="ORF">TNCT_608781</name>
</gene>
<evidence type="ECO:0000259" key="1">
    <source>
        <dbReference type="Pfam" id="PF03184"/>
    </source>
</evidence>
<proteinExistence type="predicted"/>
<protein>
    <submittedName>
        <fullName evidence="2">Tigger transposable element-derived protein 1</fullName>
    </submittedName>
</protein>
<keyword evidence="3" id="KW-1185">Reference proteome</keyword>
<evidence type="ECO:0000313" key="2">
    <source>
        <dbReference type="EMBL" id="GFR13043.1"/>
    </source>
</evidence>
<comment type="caution">
    <text evidence="2">The sequence shown here is derived from an EMBL/GenBank/DDBJ whole genome shotgun (WGS) entry which is preliminary data.</text>
</comment>
<name>A0A8X6J727_TRICU</name>
<dbReference type="AlphaFoldDB" id="A0A8X6J727"/>
<feature type="domain" description="DDE-1" evidence="1">
    <location>
        <begin position="21"/>
        <end position="184"/>
    </location>
</feature>
<dbReference type="Pfam" id="PF03184">
    <property type="entry name" value="DDE_1"/>
    <property type="match status" value="1"/>
</dbReference>